<accession>A0ABM0LUJ4</accession>
<sequence length="145" mass="16756">CSDDLTHRMKGNTVMNEWERYEGVRHCRYVDEVLSDAPWTITPEFLEKHKIDFVAHDDLPYSSTDCDDIYKDIKAAGKFVPTKRTEGISTSDLIARIVKDYDVYVRRNLARGYTAKQLNVGFIHVSISFQVIQPKLWQTGIDTLI</sequence>
<organism evidence="4 5">
    <name type="scientific">Saccoglossus kowalevskii</name>
    <name type="common">Acorn worm</name>
    <dbReference type="NCBI Taxonomy" id="10224"/>
    <lineage>
        <taxon>Eukaryota</taxon>
        <taxon>Metazoa</taxon>
        <taxon>Hemichordata</taxon>
        <taxon>Enteropneusta</taxon>
        <taxon>Harrimaniidae</taxon>
        <taxon>Saccoglossus</taxon>
    </lineage>
</organism>
<dbReference type="Pfam" id="PF01467">
    <property type="entry name" value="CTP_transf_like"/>
    <property type="match status" value="1"/>
</dbReference>
<dbReference type="InterPro" id="IPR004821">
    <property type="entry name" value="Cyt_trans-like"/>
</dbReference>
<feature type="domain" description="Cytidyltransferase-like" evidence="3">
    <location>
        <begin position="2"/>
        <end position="96"/>
    </location>
</feature>
<reference evidence="5" key="1">
    <citation type="submission" date="2025-08" db="UniProtKB">
        <authorList>
            <consortium name="RefSeq"/>
        </authorList>
    </citation>
    <scope>IDENTIFICATION</scope>
    <source>
        <tissue evidence="5">Testes</tissue>
    </source>
</reference>
<protein>
    <recommendedName>
        <fullName evidence="2">choline-phosphate cytidylyltransferase</fullName>
        <ecNumber evidence="2">2.7.7.15</ecNumber>
    </recommendedName>
</protein>
<dbReference type="Proteomes" id="UP000694865">
    <property type="component" value="Unplaced"/>
</dbReference>
<dbReference type="InterPro" id="IPR014729">
    <property type="entry name" value="Rossmann-like_a/b/a_fold"/>
</dbReference>
<evidence type="ECO:0000313" key="4">
    <source>
        <dbReference type="Proteomes" id="UP000694865"/>
    </source>
</evidence>
<dbReference type="InterPro" id="IPR045049">
    <property type="entry name" value="Pcy1-like"/>
</dbReference>
<keyword evidence="4" id="KW-1185">Reference proteome</keyword>
<gene>
    <name evidence="5" type="primary">LOC102801135</name>
</gene>
<proteinExistence type="predicted"/>
<dbReference type="Gene3D" id="3.40.50.620">
    <property type="entry name" value="HUPs"/>
    <property type="match status" value="1"/>
</dbReference>
<dbReference type="RefSeq" id="XP_006811435.1">
    <property type="nucleotide sequence ID" value="XM_006811372.1"/>
</dbReference>
<dbReference type="PANTHER" id="PTHR10739:SF13">
    <property type="entry name" value="CHOLINE-PHOSPHATE CYTIDYLYLTRANSFERASE"/>
    <property type="match status" value="1"/>
</dbReference>
<name>A0ABM0LUJ4_SACKO</name>
<evidence type="ECO:0000256" key="2">
    <source>
        <dbReference type="ARBA" id="ARBA00026101"/>
    </source>
</evidence>
<evidence type="ECO:0000259" key="3">
    <source>
        <dbReference type="Pfam" id="PF01467"/>
    </source>
</evidence>
<dbReference type="GeneID" id="102801135"/>
<evidence type="ECO:0000313" key="5">
    <source>
        <dbReference type="RefSeq" id="XP_006811435.1"/>
    </source>
</evidence>
<feature type="non-terminal residue" evidence="5">
    <location>
        <position position="1"/>
    </location>
</feature>
<dbReference type="EC" id="2.7.7.15" evidence="2"/>
<dbReference type="PANTHER" id="PTHR10739">
    <property type="entry name" value="CYTIDYLYLTRANSFERASE"/>
    <property type="match status" value="1"/>
</dbReference>
<dbReference type="SUPFAM" id="SSF52374">
    <property type="entry name" value="Nucleotidylyl transferase"/>
    <property type="match status" value="1"/>
</dbReference>
<comment type="pathway">
    <text evidence="1">Phospholipid metabolism; phosphatidylcholine biosynthesis; phosphatidylcholine from phosphocholine: step 1/2.</text>
</comment>
<evidence type="ECO:0000256" key="1">
    <source>
        <dbReference type="ARBA" id="ARBA00025706"/>
    </source>
</evidence>